<protein>
    <submittedName>
        <fullName evidence="1">Uncharacterized protein</fullName>
    </submittedName>
</protein>
<dbReference type="Proteomes" id="UP000004980">
    <property type="component" value="Unassembled WGS sequence"/>
</dbReference>
<reference evidence="1 2" key="1">
    <citation type="journal article" date="2012" name="J. Bacteriol.">
        <title>Draft Genome Sequence of the Soil Bacterium Burkholderia terrae Strain BS001, Which Interacts with Fungal Surface Structures.</title>
        <authorList>
            <person name="Nazir R."/>
            <person name="Hansen M.A."/>
            <person name="Sorensen S."/>
            <person name="van Elsas J.D."/>
        </authorList>
    </citation>
    <scope>NUCLEOTIDE SEQUENCE [LARGE SCALE GENOMIC DNA]</scope>
    <source>
        <strain evidence="1 2">BS001</strain>
    </source>
</reference>
<evidence type="ECO:0000313" key="1">
    <source>
        <dbReference type="EMBL" id="EIM95200.1"/>
    </source>
</evidence>
<dbReference type="EMBL" id="AKAU01000253">
    <property type="protein sequence ID" value="EIM95200.1"/>
    <property type="molecule type" value="Genomic_DNA"/>
</dbReference>
<organism evidence="1 2">
    <name type="scientific">Paraburkholderia hospita</name>
    <dbReference type="NCBI Taxonomy" id="169430"/>
    <lineage>
        <taxon>Bacteria</taxon>
        <taxon>Pseudomonadati</taxon>
        <taxon>Pseudomonadota</taxon>
        <taxon>Betaproteobacteria</taxon>
        <taxon>Burkholderiales</taxon>
        <taxon>Burkholderiaceae</taxon>
        <taxon>Paraburkholderia</taxon>
    </lineage>
</organism>
<gene>
    <name evidence="1" type="ORF">WQE_40299</name>
</gene>
<name>A0ABN0F968_9BURK</name>
<proteinExistence type="predicted"/>
<comment type="caution">
    <text evidence="1">The sequence shown here is derived from an EMBL/GenBank/DDBJ whole genome shotgun (WGS) entry which is preliminary data.</text>
</comment>
<sequence length="70" mass="7936">MRRDIEIVEKYEGFEQPAKITRAKEAIDRTMLSARSTGDNRSGGATRFGAFLAVRNGRIRMMIRRGCCGR</sequence>
<evidence type="ECO:0000313" key="2">
    <source>
        <dbReference type="Proteomes" id="UP000004980"/>
    </source>
</evidence>
<accession>A0ABN0F968</accession>
<keyword evidence="2" id="KW-1185">Reference proteome</keyword>